<dbReference type="PROSITE" id="PS51898">
    <property type="entry name" value="TYR_RECOMBINASE"/>
    <property type="match status" value="1"/>
</dbReference>
<dbReference type="GO" id="GO:0006310">
    <property type="term" value="P:DNA recombination"/>
    <property type="evidence" value="ECO:0007669"/>
    <property type="project" value="UniProtKB-KW"/>
</dbReference>
<keyword evidence="1" id="KW-0238">DNA-binding</keyword>
<organism evidence="4 5">
    <name type="scientific">Candidatus Neomicrothrix parvicella RN1</name>
    <dbReference type="NCBI Taxonomy" id="1229780"/>
    <lineage>
        <taxon>Bacteria</taxon>
        <taxon>Bacillati</taxon>
        <taxon>Actinomycetota</taxon>
        <taxon>Acidimicrobiia</taxon>
        <taxon>Acidimicrobiales</taxon>
        <taxon>Microthrixaceae</taxon>
        <taxon>Candidatus Neomicrothrix</taxon>
    </lineage>
</organism>
<sequence length="403" mass="43028">MAKRRSIPVSGPLAEHENGYRAWLVELGYKPKSMGVLVGLVGRLSIWMDHRGLDVGDLCGAVVEEFLTDLRAGGGWFQPTVATLGSFLDYLRDAGAVGFEVPPVPVTASEETIKAFGHFLEFERGLTPGAIRTYVWVSTAFLSWLQDRGRCELAGLTAGDVVAFATEVCPTYSVGRAKLTMTGLRSFLGFAHVAGLVPVGLAGAVPSAAGWTGTALPKGLSPEEVQRLLGSCDRRRSRGRRDHAILVLLVRLGLRAGEVAALTLDDLGWRAGEILIGGKGGHVERLPLPSDVGDAVAGYLKRGRPQSAQRAVFLRAHAPIRGLQPSGVAQVVRDACIRAGIEPVGPHRLRHTAATELLRAGASLPEVAQVLRHHSISTTAIYAKVDHLALRELALPWPSKVVA</sequence>
<gene>
    <name evidence="4" type="ORF">BN381_440003</name>
</gene>
<dbReference type="eggNOG" id="COG4974">
    <property type="taxonomic scope" value="Bacteria"/>
</dbReference>
<dbReference type="InterPro" id="IPR011010">
    <property type="entry name" value="DNA_brk_join_enz"/>
</dbReference>
<dbReference type="PANTHER" id="PTHR30349:SF90">
    <property type="entry name" value="TYROSINE RECOMBINASE XERD"/>
    <property type="match status" value="1"/>
</dbReference>
<dbReference type="GO" id="GO:0003677">
    <property type="term" value="F:DNA binding"/>
    <property type="evidence" value="ECO:0007669"/>
    <property type="project" value="UniProtKB-KW"/>
</dbReference>
<dbReference type="InterPro" id="IPR013762">
    <property type="entry name" value="Integrase-like_cat_sf"/>
</dbReference>
<dbReference type="HOGENOM" id="CLU_027562_23_3_11"/>
<dbReference type="InterPro" id="IPR050090">
    <property type="entry name" value="Tyrosine_recombinase_XerCD"/>
</dbReference>
<dbReference type="GO" id="GO:0015074">
    <property type="term" value="P:DNA integration"/>
    <property type="evidence" value="ECO:0007669"/>
    <property type="project" value="InterPro"/>
</dbReference>
<dbReference type="STRING" id="1229780.BN381_440003"/>
<dbReference type="Gene3D" id="1.10.443.10">
    <property type="entry name" value="Intergrase catalytic core"/>
    <property type="match status" value="1"/>
</dbReference>
<dbReference type="AlphaFoldDB" id="R4Z193"/>
<dbReference type="EMBL" id="CANL01000039">
    <property type="protein sequence ID" value="CCM64689.1"/>
    <property type="molecule type" value="Genomic_DNA"/>
</dbReference>
<keyword evidence="2" id="KW-0233">DNA recombination</keyword>
<evidence type="ECO:0000256" key="1">
    <source>
        <dbReference type="ARBA" id="ARBA00023125"/>
    </source>
</evidence>
<dbReference type="RefSeq" id="WP_012228934.1">
    <property type="nucleotide sequence ID" value="NZ_HG422565.1"/>
</dbReference>
<dbReference type="InterPro" id="IPR002104">
    <property type="entry name" value="Integrase_catalytic"/>
</dbReference>
<dbReference type="SUPFAM" id="SSF56349">
    <property type="entry name" value="DNA breaking-rejoining enzymes"/>
    <property type="match status" value="1"/>
</dbReference>
<keyword evidence="5" id="KW-1185">Reference proteome</keyword>
<feature type="domain" description="Tyr recombinase" evidence="3">
    <location>
        <begin position="215"/>
        <end position="395"/>
    </location>
</feature>
<reference evidence="4 5" key="1">
    <citation type="journal article" date="2013" name="ISME J.">
        <title>Metabolic model for the filamentous 'Candidatus Microthrix parvicella' based on genomic and metagenomic analyses.</title>
        <authorList>
            <person name="Jon McIlroy S."/>
            <person name="Kristiansen R."/>
            <person name="Albertsen M."/>
            <person name="Michael Karst S."/>
            <person name="Rossetti S."/>
            <person name="Lund Nielsen J."/>
            <person name="Tandoi V."/>
            <person name="James Seviour R."/>
            <person name="Nielsen P.H."/>
        </authorList>
    </citation>
    <scope>NUCLEOTIDE SEQUENCE [LARGE SCALE GENOMIC DNA]</scope>
    <source>
        <strain evidence="4 5">RN1</strain>
    </source>
</reference>
<name>R4Z193_9ACTN</name>
<evidence type="ECO:0000313" key="5">
    <source>
        <dbReference type="Proteomes" id="UP000018291"/>
    </source>
</evidence>
<dbReference type="PANTHER" id="PTHR30349">
    <property type="entry name" value="PHAGE INTEGRASE-RELATED"/>
    <property type="match status" value="1"/>
</dbReference>
<dbReference type="InterPro" id="IPR010998">
    <property type="entry name" value="Integrase_recombinase_N"/>
</dbReference>
<proteinExistence type="predicted"/>
<dbReference type="Pfam" id="PF00589">
    <property type="entry name" value="Phage_integrase"/>
    <property type="match status" value="1"/>
</dbReference>
<evidence type="ECO:0000259" key="3">
    <source>
        <dbReference type="PROSITE" id="PS51898"/>
    </source>
</evidence>
<dbReference type="Proteomes" id="UP000018291">
    <property type="component" value="Unassembled WGS sequence"/>
</dbReference>
<comment type="caution">
    <text evidence="4">The sequence shown here is derived from an EMBL/GenBank/DDBJ whole genome shotgun (WGS) entry which is preliminary data.</text>
</comment>
<dbReference type="OrthoDB" id="67979at2"/>
<evidence type="ECO:0000313" key="4">
    <source>
        <dbReference type="EMBL" id="CCM64689.1"/>
    </source>
</evidence>
<accession>R4Z193</accession>
<protein>
    <submittedName>
        <fullName evidence="4">Putative integrase/recombinase y4rA</fullName>
    </submittedName>
</protein>
<dbReference type="Gene3D" id="1.10.150.130">
    <property type="match status" value="1"/>
</dbReference>
<evidence type="ECO:0000256" key="2">
    <source>
        <dbReference type="ARBA" id="ARBA00023172"/>
    </source>
</evidence>